<gene>
    <name evidence="1" type="ORF">M097_1878</name>
</gene>
<dbReference type="GeneID" id="60060421"/>
<name>A0A078RBB0_PHOVU</name>
<proteinExistence type="predicted"/>
<organism evidence="1 2">
    <name type="scientific">Phocaeicola vulgatus str. 3775 SL</name>
    <name type="common">B</name>
    <name type="synonym">iv</name>
    <dbReference type="NCBI Taxonomy" id="1339350"/>
    <lineage>
        <taxon>Bacteria</taxon>
        <taxon>Pseudomonadati</taxon>
        <taxon>Bacteroidota</taxon>
        <taxon>Bacteroidia</taxon>
        <taxon>Bacteroidales</taxon>
        <taxon>Bacteroidaceae</taxon>
        <taxon>Phocaeicola</taxon>
    </lineage>
</organism>
<reference evidence="1 2" key="1">
    <citation type="submission" date="2014-04" db="EMBL/GenBank/DDBJ databases">
        <authorList>
            <person name="Sears C."/>
            <person name="Carroll K."/>
            <person name="Sack B.R."/>
            <person name="Qadri F."/>
            <person name="Myers L.L."/>
            <person name="Chung G.-T."/>
            <person name="Escheverria P."/>
            <person name="Fraser C.M."/>
            <person name="Sadzewicz L."/>
            <person name="Shefchek K.A."/>
            <person name="Tallon L."/>
            <person name="Das S.P."/>
            <person name="Daugherty S."/>
            <person name="Mongodin E.F."/>
        </authorList>
    </citation>
    <scope>NUCLEOTIDE SEQUENCE [LARGE SCALE GENOMIC DNA]</scope>
    <source>
        <strain evidence="2">3775 SL(B) 10 (iv)</strain>
    </source>
</reference>
<comment type="caution">
    <text evidence="1">The sequence shown here is derived from an EMBL/GenBank/DDBJ whole genome shotgun (WGS) entry which is preliminary data.</text>
</comment>
<dbReference type="RefSeq" id="WP_004295287.1">
    <property type="nucleotide sequence ID" value="NZ_JNHI01000009.1"/>
</dbReference>
<dbReference type="PATRIC" id="fig|1339350.3.peg.1809"/>
<evidence type="ECO:0000313" key="2">
    <source>
        <dbReference type="Proteomes" id="UP000028134"/>
    </source>
</evidence>
<evidence type="ECO:0000313" key="1">
    <source>
        <dbReference type="EMBL" id="KDS31232.1"/>
    </source>
</evidence>
<protein>
    <submittedName>
        <fullName evidence="1">Uncharacterized protein</fullName>
    </submittedName>
</protein>
<dbReference type="EMBL" id="JNHI01000009">
    <property type="protein sequence ID" value="KDS31232.1"/>
    <property type="molecule type" value="Genomic_DNA"/>
</dbReference>
<dbReference type="AlphaFoldDB" id="A0A078RBB0"/>
<dbReference type="Proteomes" id="UP000028134">
    <property type="component" value="Unassembled WGS sequence"/>
</dbReference>
<sequence>MVLDNSNSPYHIEEELWLQILSLSRELQECKASLHHNTLDCISDKIEGIERELDVLLDILQGRQDKKTS</sequence>
<accession>A0A078RBB0</accession>